<evidence type="ECO:0000313" key="1">
    <source>
        <dbReference type="EMBL" id="MDN3205053.1"/>
    </source>
</evidence>
<reference evidence="1" key="1">
    <citation type="submission" date="2023-06" db="EMBL/GenBank/DDBJ databases">
        <title>Robiginitalea aurantiacus sp. nov. and Algoriphagus sediminis sp. nov., isolated from coastal sediment.</title>
        <authorList>
            <person name="Zhou Z.Y."/>
            <person name="An J."/>
            <person name="Jia Y.W."/>
            <person name="Du Z.J."/>
        </authorList>
    </citation>
    <scope>NUCLEOTIDE SEQUENCE</scope>
    <source>
        <strain evidence="1">C2-7</strain>
    </source>
</reference>
<gene>
    <name evidence="1" type="ORF">QVH07_12890</name>
</gene>
<dbReference type="RefSeq" id="WP_290000919.1">
    <property type="nucleotide sequence ID" value="NZ_JAUEPH010000005.1"/>
</dbReference>
<evidence type="ECO:0000313" key="2">
    <source>
        <dbReference type="Proteomes" id="UP001171916"/>
    </source>
</evidence>
<organism evidence="1 2">
    <name type="scientific">Algoriphagus sediminis</name>
    <dbReference type="NCBI Taxonomy" id="3057113"/>
    <lineage>
        <taxon>Bacteria</taxon>
        <taxon>Pseudomonadati</taxon>
        <taxon>Bacteroidota</taxon>
        <taxon>Cytophagia</taxon>
        <taxon>Cytophagales</taxon>
        <taxon>Cyclobacteriaceae</taxon>
        <taxon>Algoriphagus</taxon>
    </lineage>
</organism>
<proteinExistence type="predicted"/>
<protein>
    <submittedName>
        <fullName evidence="1">Uncharacterized protein</fullName>
    </submittedName>
</protein>
<dbReference type="EMBL" id="JAUEPH010000005">
    <property type="protein sequence ID" value="MDN3205053.1"/>
    <property type="molecule type" value="Genomic_DNA"/>
</dbReference>
<accession>A0ABT7YEV1</accession>
<name>A0ABT7YEV1_9BACT</name>
<keyword evidence="2" id="KW-1185">Reference proteome</keyword>
<dbReference type="Proteomes" id="UP001171916">
    <property type="component" value="Unassembled WGS sequence"/>
</dbReference>
<comment type="caution">
    <text evidence="1">The sequence shown here is derived from an EMBL/GenBank/DDBJ whole genome shotgun (WGS) entry which is preliminary data.</text>
</comment>
<sequence length="111" mass="12768">MRKTILICFFIIQLGAIVCAIGSSQKYFAWVPFDEISFYQVDVRVNGKNLTDKQISSRYHIPNPGRENRSIGHVFSQIQQYEDTYGKADSANVEVVYRVNGKPSKVWRCCQ</sequence>